<organism evidence="1 2">
    <name type="scientific">Candidatus Egerieimonas intestinavium</name>
    <dbReference type="NCBI Taxonomy" id="2840777"/>
    <lineage>
        <taxon>Bacteria</taxon>
        <taxon>Bacillati</taxon>
        <taxon>Bacillota</taxon>
        <taxon>Clostridia</taxon>
        <taxon>Lachnospirales</taxon>
        <taxon>Lachnospiraceae</taxon>
        <taxon>Lachnospiraceae incertae sedis</taxon>
        <taxon>Candidatus Egerieimonas</taxon>
    </lineage>
</organism>
<comment type="caution">
    <text evidence="1">The sequence shown here is derived from an EMBL/GenBank/DDBJ whole genome shotgun (WGS) entry which is preliminary data.</text>
</comment>
<evidence type="ECO:0000313" key="1">
    <source>
        <dbReference type="EMBL" id="HIR92177.1"/>
    </source>
</evidence>
<dbReference type="AlphaFoldDB" id="A0A9D1EHL9"/>
<proteinExistence type="predicted"/>
<protein>
    <submittedName>
        <fullName evidence="1">Uncharacterized protein</fullName>
    </submittedName>
</protein>
<evidence type="ECO:0000313" key="2">
    <source>
        <dbReference type="Proteomes" id="UP000886841"/>
    </source>
</evidence>
<dbReference type="Proteomes" id="UP000886841">
    <property type="component" value="Unassembled WGS sequence"/>
</dbReference>
<gene>
    <name evidence="1" type="ORF">IAB98_01990</name>
</gene>
<accession>A0A9D1EHL9</accession>
<reference evidence="1" key="1">
    <citation type="submission" date="2020-10" db="EMBL/GenBank/DDBJ databases">
        <authorList>
            <person name="Gilroy R."/>
        </authorList>
    </citation>
    <scope>NUCLEOTIDE SEQUENCE</scope>
    <source>
        <strain evidence="1">ChiSxjej1B13-7041</strain>
    </source>
</reference>
<name>A0A9D1EHL9_9FIRM</name>
<dbReference type="EMBL" id="DVHU01000017">
    <property type="protein sequence ID" value="HIR92177.1"/>
    <property type="molecule type" value="Genomic_DNA"/>
</dbReference>
<sequence>MEKVTIEFYKRWMQKISGTEARVFVRGFRESGVYRCRLQAGEEAVTAWLEDKRRLYLLYRNMRDIAYEEPCFYMSIVEFSYGERGRIGFQIIRKKQQPDSPGGRQTA</sequence>
<reference evidence="1" key="2">
    <citation type="journal article" date="2021" name="PeerJ">
        <title>Extensive microbial diversity within the chicken gut microbiome revealed by metagenomics and culture.</title>
        <authorList>
            <person name="Gilroy R."/>
            <person name="Ravi A."/>
            <person name="Getino M."/>
            <person name="Pursley I."/>
            <person name="Horton D.L."/>
            <person name="Alikhan N.F."/>
            <person name="Baker D."/>
            <person name="Gharbi K."/>
            <person name="Hall N."/>
            <person name="Watson M."/>
            <person name="Adriaenssens E.M."/>
            <person name="Foster-Nyarko E."/>
            <person name="Jarju S."/>
            <person name="Secka A."/>
            <person name="Antonio M."/>
            <person name="Oren A."/>
            <person name="Chaudhuri R.R."/>
            <person name="La Ragione R."/>
            <person name="Hildebrand F."/>
            <person name="Pallen M.J."/>
        </authorList>
    </citation>
    <scope>NUCLEOTIDE SEQUENCE</scope>
    <source>
        <strain evidence="1">ChiSxjej1B13-7041</strain>
    </source>
</reference>